<protein>
    <submittedName>
        <fullName evidence="2">Uncharacterized protein</fullName>
    </submittedName>
</protein>
<feature type="transmembrane region" description="Helical" evidence="1">
    <location>
        <begin position="45"/>
        <end position="66"/>
    </location>
</feature>
<evidence type="ECO:0000256" key="1">
    <source>
        <dbReference type="SAM" id="Phobius"/>
    </source>
</evidence>
<dbReference type="RefSeq" id="WP_397612506.1">
    <property type="nucleotide sequence ID" value="NZ_JBIRRB010000002.1"/>
</dbReference>
<sequence length="276" mass="30208">MVIIAKPRPVHSKPGISRAAADPAVSRDLNIELAGTELLPGLVKIGSAIAVPGLLAVIAALQMWVLDRRKLGLQKNAASIMWANKLWLLAAVAISLAAAWVSTNWFHRVDLLDAFSWLDLWLVAASSGVAAAALTWITLRVFRIYKPLITEDSSPLDVLRAAARHGPHFERLVYSTSGDNPLYGILVHRDGEATVLTAPIVFSGPSELEDLCSIPKGDERRHLKQAIKAIRKDPAPFKTAKYESNQNWVSRPTTVLSPRLHAQNPECIFHYRGPSA</sequence>
<dbReference type="EMBL" id="JBIRRB010000002">
    <property type="protein sequence ID" value="MFI0910510.1"/>
    <property type="molecule type" value="Genomic_DNA"/>
</dbReference>
<keyword evidence="1" id="KW-0812">Transmembrane</keyword>
<feature type="transmembrane region" description="Helical" evidence="1">
    <location>
        <begin position="118"/>
        <end position="139"/>
    </location>
</feature>
<evidence type="ECO:0000313" key="3">
    <source>
        <dbReference type="Proteomes" id="UP001611162"/>
    </source>
</evidence>
<reference evidence="2 3" key="1">
    <citation type="submission" date="2024-10" db="EMBL/GenBank/DDBJ databases">
        <title>The Natural Products Discovery Center: Release of the First 8490 Sequenced Strains for Exploring Actinobacteria Biosynthetic Diversity.</title>
        <authorList>
            <person name="Kalkreuter E."/>
            <person name="Kautsar S.A."/>
            <person name="Yang D."/>
            <person name="Bader C.D."/>
            <person name="Teijaro C.N."/>
            <person name="Fluegel L."/>
            <person name="Davis C.M."/>
            <person name="Simpson J.R."/>
            <person name="Lauterbach L."/>
            <person name="Steele A.D."/>
            <person name="Gui C."/>
            <person name="Meng S."/>
            <person name="Li G."/>
            <person name="Viehrig K."/>
            <person name="Ye F."/>
            <person name="Su P."/>
            <person name="Kiefer A.F."/>
            <person name="Nichols A."/>
            <person name="Cepeda A.J."/>
            <person name="Yan W."/>
            <person name="Fan B."/>
            <person name="Jiang Y."/>
            <person name="Adhikari A."/>
            <person name="Zheng C.-J."/>
            <person name="Schuster L."/>
            <person name="Cowan T.M."/>
            <person name="Smanski M.J."/>
            <person name="Chevrette M.G."/>
            <person name="De Carvalho L.P.S."/>
            <person name="Shen B."/>
        </authorList>
    </citation>
    <scope>NUCLEOTIDE SEQUENCE [LARGE SCALE GENOMIC DNA]</scope>
    <source>
        <strain evidence="2 3">NPDC020979</strain>
    </source>
</reference>
<gene>
    <name evidence="2" type="ORF">ACH4TF_08635</name>
</gene>
<keyword evidence="3" id="KW-1185">Reference proteome</keyword>
<comment type="caution">
    <text evidence="2">The sequence shown here is derived from an EMBL/GenBank/DDBJ whole genome shotgun (WGS) entry which is preliminary data.</text>
</comment>
<organism evidence="2 3">
    <name type="scientific">Streptomyces abikoensis</name>
    <dbReference type="NCBI Taxonomy" id="97398"/>
    <lineage>
        <taxon>Bacteria</taxon>
        <taxon>Bacillati</taxon>
        <taxon>Actinomycetota</taxon>
        <taxon>Actinomycetes</taxon>
        <taxon>Kitasatosporales</taxon>
        <taxon>Streptomycetaceae</taxon>
        <taxon>Streptomyces</taxon>
    </lineage>
</organism>
<name>A0ABW7T0Z9_9ACTN</name>
<keyword evidence="1" id="KW-0472">Membrane</keyword>
<accession>A0ABW7T0Z9</accession>
<dbReference type="Proteomes" id="UP001611162">
    <property type="component" value="Unassembled WGS sequence"/>
</dbReference>
<evidence type="ECO:0000313" key="2">
    <source>
        <dbReference type="EMBL" id="MFI0910510.1"/>
    </source>
</evidence>
<proteinExistence type="predicted"/>
<feature type="transmembrane region" description="Helical" evidence="1">
    <location>
        <begin position="86"/>
        <end position="106"/>
    </location>
</feature>
<keyword evidence="1" id="KW-1133">Transmembrane helix</keyword>